<dbReference type="Gene3D" id="3.40.50.720">
    <property type="entry name" value="NAD(P)-binding Rossmann-like Domain"/>
    <property type="match status" value="1"/>
</dbReference>
<name>A0ABR4J485_9EURO</name>
<evidence type="ECO:0000313" key="5">
    <source>
        <dbReference type="EMBL" id="KAL2834701.1"/>
    </source>
</evidence>
<dbReference type="InterPro" id="IPR008030">
    <property type="entry name" value="NmrA-like"/>
</dbReference>
<evidence type="ECO:0000256" key="3">
    <source>
        <dbReference type="ARBA" id="ARBA00023002"/>
    </source>
</evidence>
<protein>
    <recommendedName>
        <fullName evidence="4">NmrA-like domain-containing protein</fullName>
    </recommendedName>
</protein>
<dbReference type="Gene3D" id="3.90.25.10">
    <property type="entry name" value="UDP-galactose 4-epimerase, domain 1"/>
    <property type="match status" value="1"/>
</dbReference>
<dbReference type="CDD" id="cd05251">
    <property type="entry name" value="NmrA_like_SDR_a"/>
    <property type="match status" value="1"/>
</dbReference>
<evidence type="ECO:0000256" key="1">
    <source>
        <dbReference type="ARBA" id="ARBA00006328"/>
    </source>
</evidence>
<dbReference type="EMBL" id="JBFXLU010000216">
    <property type="protein sequence ID" value="KAL2834701.1"/>
    <property type="molecule type" value="Genomic_DNA"/>
</dbReference>
<evidence type="ECO:0000259" key="4">
    <source>
        <dbReference type="Pfam" id="PF05368"/>
    </source>
</evidence>
<dbReference type="InterPro" id="IPR051164">
    <property type="entry name" value="NmrA-like_oxidored"/>
</dbReference>
<dbReference type="Proteomes" id="UP001610446">
    <property type="component" value="Unassembled WGS sequence"/>
</dbReference>
<keyword evidence="3" id="KW-0560">Oxidoreductase</keyword>
<proteinExistence type="inferred from homology"/>
<dbReference type="PANTHER" id="PTHR42748:SF30">
    <property type="entry name" value="NMRA-LIKE DOMAIN-CONTAINING PROTEIN"/>
    <property type="match status" value="1"/>
</dbReference>
<evidence type="ECO:0000313" key="6">
    <source>
        <dbReference type="Proteomes" id="UP001610446"/>
    </source>
</evidence>
<organism evidence="5 6">
    <name type="scientific">Aspergillus pseudoustus</name>
    <dbReference type="NCBI Taxonomy" id="1810923"/>
    <lineage>
        <taxon>Eukaryota</taxon>
        <taxon>Fungi</taxon>
        <taxon>Dikarya</taxon>
        <taxon>Ascomycota</taxon>
        <taxon>Pezizomycotina</taxon>
        <taxon>Eurotiomycetes</taxon>
        <taxon>Eurotiomycetidae</taxon>
        <taxon>Eurotiales</taxon>
        <taxon>Aspergillaceae</taxon>
        <taxon>Aspergillus</taxon>
        <taxon>Aspergillus subgen. Nidulantes</taxon>
    </lineage>
</organism>
<gene>
    <name evidence="5" type="ORF">BJY01DRAFT_259428</name>
</gene>
<feature type="domain" description="NmrA-like" evidence="4">
    <location>
        <begin position="2"/>
        <end position="273"/>
    </location>
</feature>
<reference evidence="5 6" key="1">
    <citation type="submission" date="2024-07" db="EMBL/GenBank/DDBJ databases">
        <title>Section-level genome sequencing and comparative genomics of Aspergillus sections Usti and Cavernicolus.</title>
        <authorList>
            <consortium name="Lawrence Berkeley National Laboratory"/>
            <person name="Nybo J.L."/>
            <person name="Vesth T.C."/>
            <person name="Theobald S."/>
            <person name="Frisvad J.C."/>
            <person name="Larsen T.O."/>
            <person name="Kjaerboelling I."/>
            <person name="Rothschild-Mancinelli K."/>
            <person name="Lyhne E.K."/>
            <person name="Kogle M.E."/>
            <person name="Barry K."/>
            <person name="Clum A."/>
            <person name="Na H."/>
            <person name="Ledsgaard L."/>
            <person name="Lin J."/>
            <person name="Lipzen A."/>
            <person name="Kuo A."/>
            <person name="Riley R."/>
            <person name="Mondo S."/>
            <person name="Labutti K."/>
            <person name="Haridas S."/>
            <person name="Pangalinan J."/>
            <person name="Salamov A.A."/>
            <person name="Simmons B.A."/>
            <person name="Magnuson J.K."/>
            <person name="Chen J."/>
            <person name="Drula E."/>
            <person name="Henrissat B."/>
            <person name="Wiebenga A."/>
            <person name="Lubbers R.J."/>
            <person name="Gomes A.C."/>
            <person name="Makela M.R."/>
            <person name="Stajich J."/>
            <person name="Grigoriev I.V."/>
            <person name="Mortensen U.H."/>
            <person name="De Vries R.P."/>
            <person name="Baker S.E."/>
            <person name="Andersen M.R."/>
        </authorList>
    </citation>
    <scope>NUCLEOTIDE SEQUENCE [LARGE SCALE GENOMIC DNA]</scope>
    <source>
        <strain evidence="5 6">CBS 123904</strain>
    </source>
</reference>
<comment type="caution">
    <text evidence="5">The sequence shown here is derived from an EMBL/GenBank/DDBJ whole genome shotgun (WGS) entry which is preliminary data.</text>
</comment>
<sequence length="307" mass="33725">MSTTIFVCGATGTQGGALINNILGSPSVKAHAVARDLSTPASLSLLAAGVTLFQGDFNDEASLRTAMHGCTALFINLMPNLADVTQELAQAQRLLSVAREVGVTHVVYSSGFSADHPERRRHYDPNGFVTKLLFSKQRVESAVRTAGFKYYTIIRPGNFMTNMLAPHVGVMYAGLVEKAEITTAFTRDMVLPMIDPNDIGRFALAAFLQPARFNAQEFEIASELMPFEDVVKAIGRVMGREVKINYLSQEDIDEQIKTNPFLGGQLMMRDMVECVDMDKVRAWGIPLGTFGEFLERESGRVKTTYGL</sequence>
<dbReference type="InterPro" id="IPR036291">
    <property type="entry name" value="NAD(P)-bd_dom_sf"/>
</dbReference>
<keyword evidence="6" id="KW-1185">Reference proteome</keyword>
<accession>A0ABR4J485</accession>
<dbReference type="SUPFAM" id="SSF51735">
    <property type="entry name" value="NAD(P)-binding Rossmann-fold domains"/>
    <property type="match status" value="1"/>
</dbReference>
<dbReference type="PANTHER" id="PTHR42748">
    <property type="entry name" value="NITROGEN METABOLITE REPRESSION PROTEIN NMRA FAMILY MEMBER"/>
    <property type="match status" value="1"/>
</dbReference>
<keyword evidence="2" id="KW-0521">NADP</keyword>
<comment type="similarity">
    <text evidence="1">Belongs to the NmrA-type oxidoreductase family.</text>
</comment>
<evidence type="ECO:0000256" key="2">
    <source>
        <dbReference type="ARBA" id="ARBA00022857"/>
    </source>
</evidence>
<dbReference type="Pfam" id="PF05368">
    <property type="entry name" value="NmrA"/>
    <property type="match status" value="1"/>
</dbReference>